<sequence length="31" mass="3503">MTLRILGRISGRNALRMTSTSPRGLSRNWSN</sequence>
<name>A0A8S5TB53_9CAUD</name>
<proteinExistence type="predicted"/>
<evidence type="ECO:0000313" key="1">
    <source>
        <dbReference type="EMBL" id="DAF60368.1"/>
    </source>
</evidence>
<reference evidence="1" key="1">
    <citation type="journal article" date="2021" name="Proc. Natl. Acad. Sci. U.S.A.">
        <title>A Catalog of Tens of Thousands of Viruses from Human Metagenomes Reveals Hidden Associations with Chronic Diseases.</title>
        <authorList>
            <person name="Tisza M.J."/>
            <person name="Buck C.B."/>
        </authorList>
    </citation>
    <scope>NUCLEOTIDE SEQUENCE</scope>
    <source>
        <strain evidence="1">CtwuP1</strain>
    </source>
</reference>
<protein>
    <submittedName>
        <fullName evidence="1">L-lactate dehydrogenase</fullName>
    </submittedName>
</protein>
<dbReference type="EMBL" id="BK032787">
    <property type="protein sequence ID" value="DAF60368.1"/>
    <property type="molecule type" value="Genomic_DNA"/>
</dbReference>
<accession>A0A8S5TB53</accession>
<organism evidence="1">
    <name type="scientific">Siphoviridae sp. ctwuP1</name>
    <dbReference type="NCBI Taxonomy" id="2827972"/>
    <lineage>
        <taxon>Viruses</taxon>
        <taxon>Duplodnaviria</taxon>
        <taxon>Heunggongvirae</taxon>
        <taxon>Uroviricota</taxon>
        <taxon>Caudoviricetes</taxon>
    </lineage>
</organism>